<name>A0A2H0VFK3_9BACT</name>
<accession>A0A2H0VFK3</accession>
<dbReference type="SUPFAM" id="SSF52402">
    <property type="entry name" value="Adenine nucleotide alpha hydrolases-like"/>
    <property type="match status" value="1"/>
</dbReference>
<gene>
    <name evidence="1" type="ORF">COT89_02335</name>
</gene>
<evidence type="ECO:0000313" key="1">
    <source>
        <dbReference type="EMBL" id="PIR97887.1"/>
    </source>
</evidence>
<comment type="caution">
    <text evidence="1">The sequence shown here is derived from an EMBL/GenBank/DDBJ whole genome shotgun (WGS) entry which is preliminary data.</text>
</comment>
<sequence>MTRVNPRKKLEISYRVLENGFVIEPGFGGKYSILYPTTVFNSLDNEDRQVLAENFTYARTRPLAMLTNQLNYQFSEPRFRQFVDYGVTKDLPRISDFIGLKNERLNKLILESSKINFLGKDREEQKITPLANHSEEKAILALSFGKDSLLSYALLKEIGLDLQIVFGVEMESQNSGEYKFKMNIMNTFVREQGEKILFFEDTADDMYYAPPTKGLGEFENTNGMLAFALELMPFAFSHRAKYIVLGNEKNMDDSYINRFGAETYPSFDQSSVYTEKENEVLAGFTDRNIQILSPVEPIYNLAEMKILYNRYPHLLKYMMSCSPNKGSQSRWCYACPMCAKSFLYSIAVNGRPTQMDFHKDLFGKEYKNLYPLFAKRIKRPYEKPLAVREEQLLAFLLAYRLGAKGYLVELFEKNLLGEAINREADLRNRFFGIHAGPSVPKSIEKKLISIYEEELTPFQAKK</sequence>
<dbReference type="Proteomes" id="UP000231466">
    <property type="component" value="Unassembled WGS sequence"/>
</dbReference>
<evidence type="ECO:0008006" key="3">
    <source>
        <dbReference type="Google" id="ProtNLM"/>
    </source>
</evidence>
<dbReference type="EMBL" id="PFAH01000008">
    <property type="protein sequence ID" value="PIR97887.1"/>
    <property type="molecule type" value="Genomic_DNA"/>
</dbReference>
<reference evidence="2" key="1">
    <citation type="submission" date="2017-09" db="EMBL/GenBank/DDBJ databases">
        <title>Depth-based differentiation of microbial function through sediment-hosted aquifers and enrichment of novel symbionts in the deep terrestrial subsurface.</title>
        <authorList>
            <person name="Probst A.J."/>
            <person name="Ladd B."/>
            <person name="Jarett J.K."/>
            <person name="Geller-Mcgrath D.E."/>
            <person name="Sieber C.M.K."/>
            <person name="Emerson J.B."/>
            <person name="Anantharaman K."/>
            <person name="Thomas B.C."/>
            <person name="Malmstrom R."/>
            <person name="Stieglmeier M."/>
            <person name="Klingl A."/>
            <person name="Woyke T."/>
            <person name="Ryan C.M."/>
            <person name="Banfield J.F."/>
        </authorList>
    </citation>
    <scope>NUCLEOTIDE SEQUENCE [LARGE SCALE GENOMIC DNA]</scope>
</reference>
<proteinExistence type="predicted"/>
<dbReference type="AlphaFoldDB" id="A0A2H0VFK3"/>
<dbReference type="Gene3D" id="3.40.50.620">
    <property type="entry name" value="HUPs"/>
    <property type="match status" value="1"/>
</dbReference>
<evidence type="ECO:0000313" key="2">
    <source>
        <dbReference type="Proteomes" id="UP000231466"/>
    </source>
</evidence>
<protein>
    <recommendedName>
        <fullName evidence="3">UDP-N-acetyl-alpha-D-muramoyl-L-alanyl-L-glutamate epimerase</fullName>
    </recommendedName>
</protein>
<organism evidence="1 2">
    <name type="scientific">Candidatus Colwellbacteria bacterium CG10_big_fil_rev_8_21_14_0_10_42_22</name>
    <dbReference type="NCBI Taxonomy" id="1974540"/>
    <lineage>
        <taxon>Bacteria</taxon>
        <taxon>Candidatus Colwelliibacteriota</taxon>
    </lineage>
</organism>
<dbReference type="InterPro" id="IPR014729">
    <property type="entry name" value="Rossmann-like_a/b/a_fold"/>
</dbReference>